<dbReference type="EMBL" id="JACIDS010000003">
    <property type="protein sequence ID" value="MBB3931530.1"/>
    <property type="molecule type" value="Genomic_DNA"/>
</dbReference>
<dbReference type="Gene3D" id="3.30.70.1060">
    <property type="entry name" value="Dimeric alpha+beta barrel"/>
    <property type="match status" value="1"/>
</dbReference>
<reference evidence="3 4" key="1">
    <citation type="submission" date="2020-08" db="EMBL/GenBank/DDBJ databases">
        <title>Genomic Encyclopedia of Type Strains, Phase IV (KMG-IV): sequencing the most valuable type-strain genomes for metagenomic binning, comparative biology and taxonomic classification.</title>
        <authorList>
            <person name="Goeker M."/>
        </authorList>
    </citation>
    <scope>NUCLEOTIDE SEQUENCE [LARGE SCALE GENOMIC DNA]</scope>
    <source>
        <strain evidence="3 4">DSM 25966</strain>
    </source>
</reference>
<keyword evidence="4" id="KW-1185">Reference proteome</keyword>
<evidence type="ECO:0000256" key="1">
    <source>
        <dbReference type="ARBA" id="ARBA00007689"/>
    </source>
</evidence>
<dbReference type="PANTHER" id="PTHR33606">
    <property type="entry name" value="PROTEIN YCII"/>
    <property type="match status" value="1"/>
</dbReference>
<dbReference type="AlphaFoldDB" id="A0A840AMH7"/>
<comment type="similarity">
    <text evidence="1">Belongs to the YciI family.</text>
</comment>
<dbReference type="Proteomes" id="UP000553963">
    <property type="component" value="Unassembled WGS sequence"/>
</dbReference>
<dbReference type="Pfam" id="PF03795">
    <property type="entry name" value="YCII"/>
    <property type="match status" value="1"/>
</dbReference>
<dbReference type="InterPro" id="IPR005545">
    <property type="entry name" value="YCII"/>
</dbReference>
<dbReference type="SUPFAM" id="SSF54909">
    <property type="entry name" value="Dimeric alpha+beta barrel"/>
    <property type="match status" value="1"/>
</dbReference>
<feature type="domain" description="YCII-related" evidence="2">
    <location>
        <begin position="1"/>
        <end position="86"/>
    </location>
</feature>
<evidence type="ECO:0000313" key="3">
    <source>
        <dbReference type="EMBL" id="MBB3931530.1"/>
    </source>
</evidence>
<name>A0A840AMH7_9HYPH</name>
<proteinExistence type="inferred from homology"/>
<organism evidence="3 4">
    <name type="scientific">Kaistia hirudinis</name>
    <dbReference type="NCBI Taxonomy" id="1293440"/>
    <lineage>
        <taxon>Bacteria</taxon>
        <taxon>Pseudomonadati</taxon>
        <taxon>Pseudomonadota</taxon>
        <taxon>Alphaproteobacteria</taxon>
        <taxon>Hyphomicrobiales</taxon>
        <taxon>Kaistiaceae</taxon>
        <taxon>Kaistia</taxon>
    </lineage>
</organism>
<accession>A0A840AMH7</accession>
<evidence type="ECO:0000259" key="2">
    <source>
        <dbReference type="Pfam" id="PF03795"/>
    </source>
</evidence>
<dbReference type="InterPro" id="IPR011008">
    <property type="entry name" value="Dimeric_a/b-barrel"/>
</dbReference>
<sequence length="93" mass="10203">MHFVAILEDRDDGLPTRLETRPVHLEWMKTAPVRIAGPLLDASGEKPVGSLLIVEAESEAEAAAILAQDPYAKAGLFKSSQIKPWRWVVGKPD</sequence>
<dbReference type="PANTHER" id="PTHR33606:SF3">
    <property type="entry name" value="PROTEIN YCII"/>
    <property type="match status" value="1"/>
</dbReference>
<comment type="caution">
    <text evidence="3">The sequence shown here is derived from an EMBL/GenBank/DDBJ whole genome shotgun (WGS) entry which is preliminary data.</text>
</comment>
<dbReference type="InterPro" id="IPR051807">
    <property type="entry name" value="Sec-metab_biosynth-assoc"/>
</dbReference>
<gene>
    <name evidence="3" type="ORF">GGR25_002580</name>
</gene>
<evidence type="ECO:0000313" key="4">
    <source>
        <dbReference type="Proteomes" id="UP000553963"/>
    </source>
</evidence>
<dbReference type="RefSeq" id="WP_183399158.1">
    <property type="nucleotide sequence ID" value="NZ_JACIDS010000003.1"/>
</dbReference>
<protein>
    <recommendedName>
        <fullName evidence="2">YCII-related domain-containing protein</fullName>
    </recommendedName>
</protein>